<evidence type="ECO:0000313" key="1">
    <source>
        <dbReference type="EMBL" id="GFR17365.1"/>
    </source>
</evidence>
<dbReference type="InterPro" id="IPR001888">
    <property type="entry name" value="Transposase_1"/>
</dbReference>
<gene>
    <name evidence="1" type="primary">SETMAR_181</name>
    <name evidence="1" type="ORF">TNCT_24051</name>
</gene>
<comment type="caution">
    <text evidence="1">The sequence shown here is derived from an EMBL/GenBank/DDBJ whole genome shotgun (WGS) entry which is preliminary data.</text>
</comment>
<name>A0A8X6LPK7_TRICU</name>
<accession>A0A8X6LPK7</accession>
<organism evidence="1 2">
    <name type="scientific">Trichonephila clavata</name>
    <name type="common">Joro spider</name>
    <name type="synonym">Nephila clavata</name>
    <dbReference type="NCBI Taxonomy" id="2740835"/>
    <lineage>
        <taxon>Eukaryota</taxon>
        <taxon>Metazoa</taxon>
        <taxon>Ecdysozoa</taxon>
        <taxon>Arthropoda</taxon>
        <taxon>Chelicerata</taxon>
        <taxon>Arachnida</taxon>
        <taxon>Araneae</taxon>
        <taxon>Araneomorphae</taxon>
        <taxon>Entelegynae</taxon>
        <taxon>Araneoidea</taxon>
        <taxon>Nephilidae</taxon>
        <taxon>Trichonephila</taxon>
    </lineage>
</organism>
<proteinExistence type="predicted"/>
<sequence length="92" mass="10817">MVTVFWDSQGILRIEFMPRGATINFKVYRHTLRKVKRTIQSKRRGQLSAAGTTPEFSWPHTTVRTRKVLPKFKLDVFHHPPYSSDWTICSLQ</sequence>
<dbReference type="InterPro" id="IPR036397">
    <property type="entry name" value="RNaseH_sf"/>
</dbReference>
<dbReference type="Pfam" id="PF01359">
    <property type="entry name" value="Transposase_1"/>
    <property type="match status" value="1"/>
</dbReference>
<dbReference type="EMBL" id="BMAO01007630">
    <property type="protein sequence ID" value="GFR17365.1"/>
    <property type="molecule type" value="Genomic_DNA"/>
</dbReference>
<evidence type="ECO:0000313" key="2">
    <source>
        <dbReference type="Proteomes" id="UP000887116"/>
    </source>
</evidence>
<dbReference type="AlphaFoldDB" id="A0A8X6LPK7"/>
<reference evidence="1" key="1">
    <citation type="submission" date="2020-07" db="EMBL/GenBank/DDBJ databases">
        <title>Multicomponent nature underlies the extraordinary mechanical properties of spider dragline silk.</title>
        <authorList>
            <person name="Kono N."/>
            <person name="Nakamura H."/>
            <person name="Mori M."/>
            <person name="Yoshida Y."/>
            <person name="Ohtoshi R."/>
            <person name="Malay A.D."/>
            <person name="Moran D.A.P."/>
            <person name="Tomita M."/>
            <person name="Numata K."/>
            <person name="Arakawa K."/>
        </authorList>
    </citation>
    <scope>NUCLEOTIDE SEQUENCE</scope>
</reference>
<protein>
    <submittedName>
        <fullName evidence="1">Histone-lysine N-methyltransferase SETMAR</fullName>
    </submittedName>
</protein>
<dbReference type="Gene3D" id="3.30.420.10">
    <property type="entry name" value="Ribonuclease H-like superfamily/Ribonuclease H"/>
    <property type="match status" value="1"/>
</dbReference>
<dbReference type="GO" id="GO:0003676">
    <property type="term" value="F:nucleic acid binding"/>
    <property type="evidence" value="ECO:0007669"/>
    <property type="project" value="InterPro"/>
</dbReference>
<dbReference type="Proteomes" id="UP000887116">
    <property type="component" value="Unassembled WGS sequence"/>
</dbReference>
<dbReference type="OrthoDB" id="6431382at2759"/>
<keyword evidence="2" id="KW-1185">Reference proteome</keyword>